<dbReference type="Proteomes" id="UP000585474">
    <property type="component" value="Unassembled WGS sequence"/>
</dbReference>
<keyword evidence="3" id="KW-1185">Reference proteome</keyword>
<feature type="compositionally biased region" description="Low complexity" evidence="1">
    <location>
        <begin position="359"/>
        <end position="384"/>
    </location>
</feature>
<dbReference type="PANTHER" id="PTHR33737:SF2">
    <property type="entry name" value="OS12G0102700 PROTEIN"/>
    <property type="match status" value="1"/>
</dbReference>
<feature type="region of interest" description="Disordered" evidence="1">
    <location>
        <begin position="282"/>
        <end position="568"/>
    </location>
</feature>
<protein>
    <submittedName>
        <fullName evidence="2">Uncharacterized protein</fullName>
    </submittedName>
</protein>
<feature type="compositionally biased region" description="Polar residues" evidence="1">
    <location>
        <begin position="348"/>
        <end position="358"/>
    </location>
</feature>
<comment type="caution">
    <text evidence="2">The sequence shown here is derived from an EMBL/GenBank/DDBJ whole genome shotgun (WGS) entry which is preliminary data.</text>
</comment>
<dbReference type="InterPro" id="IPR045882">
    <property type="entry name" value="GPT1/2"/>
</dbReference>
<reference evidence="2 3" key="1">
    <citation type="submission" date="2019-07" db="EMBL/GenBank/DDBJ databases">
        <title>De Novo Assembly of kiwifruit Actinidia rufa.</title>
        <authorList>
            <person name="Sugita-Konishi S."/>
            <person name="Sato K."/>
            <person name="Mori E."/>
            <person name="Abe Y."/>
            <person name="Kisaki G."/>
            <person name="Hamano K."/>
            <person name="Suezawa K."/>
            <person name="Otani M."/>
            <person name="Fukuda T."/>
            <person name="Manabe T."/>
            <person name="Gomi K."/>
            <person name="Tabuchi M."/>
            <person name="Akimitsu K."/>
            <person name="Kataoka I."/>
        </authorList>
    </citation>
    <scope>NUCLEOTIDE SEQUENCE [LARGE SCALE GENOMIC DNA]</scope>
    <source>
        <strain evidence="3">cv. Fuchu</strain>
    </source>
</reference>
<evidence type="ECO:0000313" key="2">
    <source>
        <dbReference type="EMBL" id="GFZ02334.1"/>
    </source>
</evidence>
<feature type="compositionally biased region" description="Polar residues" evidence="1">
    <location>
        <begin position="421"/>
        <end position="438"/>
    </location>
</feature>
<dbReference type="EMBL" id="BJWL01000015">
    <property type="protein sequence ID" value="GFZ02334.1"/>
    <property type="molecule type" value="Genomic_DNA"/>
</dbReference>
<feature type="compositionally biased region" description="Polar residues" evidence="1">
    <location>
        <begin position="385"/>
        <end position="394"/>
    </location>
</feature>
<evidence type="ECO:0000313" key="3">
    <source>
        <dbReference type="Proteomes" id="UP000585474"/>
    </source>
</evidence>
<evidence type="ECO:0000256" key="1">
    <source>
        <dbReference type="SAM" id="MobiDB-lite"/>
    </source>
</evidence>
<dbReference type="OrthoDB" id="1931260at2759"/>
<feature type="compositionally biased region" description="Basic and acidic residues" evidence="1">
    <location>
        <begin position="557"/>
        <end position="568"/>
    </location>
</feature>
<dbReference type="GO" id="GO:0008017">
    <property type="term" value="F:microtubule binding"/>
    <property type="evidence" value="ECO:0007669"/>
    <property type="project" value="InterPro"/>
</dbReference>
<sequence>MLRGGKNPINGIAPGALNNFPSSFGAGISLADKRDPGNGYSIFQDGVILICSSENQNNNVCSGLHKGVDAEKTEDMADTSGQMELLPQSREPLEPERERKYGKYNMRKSIAWDSAFFTSAGVLDPDELSSMIKGVDKGRKPFLPGIEEDISKSIDSISTTESESLTLESIEADLFGDIRASIQKSSKAFQTTSSSRAAPGVTETQFICSPEKVNLASKNMPVARNGGLTSSFLKAPKVAPKPTSRLNPISSAPLKRASVGANQFKMENDKAKLSSGKVSTVLRVPGLGGSSRTVPKPALSLKSSSLSSSTATKKEPPRSSSSCDSSQSASSDKVGISSVALKKKEQARSTLIKRSSNTSPASSISGWSSVSSSSNSMVNQRSTSRVSIDTSSPCRSLDRDAPHLDFQNQSNDQTSIHENRVNQLPTGTVKKSSMQTGALSRPAMGKPSGLRMPSPKIGYFDGAKPVDRTPKGSMQSHSGTPAIPKIGAGISNPSGGLSKAKQLKLQKPATIGNMKLDSKKPASPVPSQKPSNASPKVSSVSGGGKKPPSISPKVHHKTDGESGLKAEKVGYEVPDKAKVNDVSDTGLGARKMGSLGVLKSEINFEKQDNTNLKDIKTASIEGDTCASSSDINADNLKQSEEVGEDAVFSLQHLKNYLHSLGHEKDNVHFEDQDGGLSMNVGAVDSKQQLQEELVGNSISQIDVTHPELSCSEDFSIPGEKEGSPICLSSVISEITVSTRTPFAVKNSSVDGDLSSRLSIGKVKTATLPLSDSAQMENS</sequence>
<accession>A0A7J0FUT6</accession>
<proteinExistence type="predicted"/>
<dbReference type="AlphaFoldDB" id="A0A7J0FUT6"/>
<feature type="compositionally biased region" description="Low complexity" evidence="1">
    <location>
        <begin position="319"/>
        <end position="331"/>
    </location>
</feature>
<name>A0A7J0FUT6_9ERIC</name>
<feature type="compositionally biased region" description="Low complexity" evidence="1">
    <location>
        <begin position="298"/>
        <end position="311"/>
    </location>
</feature>
<dbReference type="PANTHER" id="PTHR33737">
    <property type="entry name" value="OS05G0121800 PROTEIN"/>
    <property type="match status" value="1"/>
</dbReference>
<gene>
    <name evidence="2" type="ORF">Acr_15g0009420</name>
</gene>
<organism evidence="2 3">
    <name type="scientific">Actinidia rufa</name>
    <dbReference type="NCBI Taxonomy" id="165716"/>
    <lineage>
        <taxon>Eukaryota</taxon>
        <taxon>Viridiplantae</taxon>
        <taxon>Streptophyta</taxon>
        <taxon>Embryophyta</taxon>
        <taxon>Tracheophyta</taxon>
        <taxon>Spermatophyta</taxon>
        <taxon>Magnoliopsida</taxon>
        <taxon>eudicotyledons</taxon>
        <taxon>Gunneridae</taxon>
        <taxon>Pentapetalae</taxon>
        <taxon>asterids</taxon>
        <taxon>Ericales</taxon>
        <taxon>Actinidiaceae</taxon>
        <taxon>Actinidia</taxon>
    </lineage>
</organism>
<feature type="compositionally biased region" description="Low complexity" evidence="1">
    <location>
        <begin position="534"/>
        <end position="552"/>
    </location>
</feature>